<dbReference type="Proteomes" id="UP000006738">
    <property type="component" value="Chromosome II"/>
</dbReference>
<evidence type="ECO:0000313" key="1">
    <source>
        <dbReference type="EMBL" id="ABN94359.1"/>
    </source>
</evidence>
<evidence type="ECO:0000313" key="2">
    <source>
        <dbReference type="Proteomes" id="UP000006738"/>
    </source>
</evidence>
<protein>
    <submittedName>
        <fullName evidence="1">Uncharacterized protein</fullName>
    </submittedName>
</protein>
<dbReference type="KEGG" id="bpl:BURPS1106A_A1960"/>
<dbReference type="HOGENOM" id="CLU_3341316_0_0_4"/>
<dbReference type="EMBL" id="CP000573">
    <property type="protein sequence ID" value="ABN94359.1"/>
    <property type="molecule type" value="Genomic_DNA"/>
</dbReference>
<proteinExistence type="predicted"/>
<accession>A3P6N4</accession>
<sequence length="37" mass="4314">MLNFVRPPVHCHMLRKFSLVSRLIRASVNSFLSDTQL</sequence>
<gene>
    <name evidence="1" type="ordered locus">BURPS1106A_A1960</name>
</gene>
<name>A3P6N4_BURP0</name>
<reference evidence="2" key="1">
    <citation type="submission" date="2007-02" db="EMBL/GenBank/DDBJ databases">
        <authorList>
            <person name="DeShazer D."/>
            <person name="Woods D.E."/>
            <person name="Nierman W.C."/>
        </authorList>
    </citation>
    <scope>NUCLEOTIDE SEQUENCE [LARGE SCALE GENOMIC DNA]</scope>
    <source>
        <strain evidence="2">1106a</strain>
    </source>
</reference>
<organism evidence="1 2">
    <name type="scientific">Burkholderia pseudomallei (strain 1106a)</name>
    <dbReference type="NCBI Taxonomy" id="357348"/>
    <lineage>
        <taxon>Bacteria</taxon>
        <taxon>Pseudomonadati</taxon>
        <taxon>Pseudomonadota</taxon>
        <taxon>Betaproteobacteria</taxon>
        <taxon>Burkholderiales</taxon>
        <taxon>Burkholderiaceae</taxon>
        <taxon>Burkholderia</taxon>
        <taxon>pseudomallei group</taxon>
    </lineage>
</organism>
<dbReference type="AlphaFoldDB" id="A3P6N4"/>